<dbReference type="Gene3D" id="1.10.150.130">
    <property type="match status" value="1"/>
</dbReference>
<dbReference type="SUPFAM" id="SSF56349">
    <property type="entry name" value="DNA breaking-rejoining enzymes"/>
    <property type="match status" value="1"/>
</dbReference>
<dbReference type="PANTHER" id="PTHR30349">
    <property type="entry name" value="PHAGE INTEGRASE-RELATED"/>
    <property type="match status" value="1"/>
</dbReference>
<dbReference type="GO" id="GO:0015074">
    <property type="term" value="P:DNA integration"/>
    <property type="evidence" value="ECO:0007669"/>
    <property type="project" value="InterPro"/>
</dbReference>
<accession>A0A4V5PLB0</accession>
<dbReference type="InterPro" id="IPR010998">
    <property type="entry name" value="Integrase_recombinase_N"/>
</dbReference>
<dbReference type="AlphaFoldDB" id="A0A4V5PLB0"/>
<dbReference type="RefSeq" id="WP_136934529.1">
    <property type="nucleotide sequence ID" value="NZ_SSMQ01000066.1"/>
</dbReference>
<dbReference type="OrthoDB" id="9789256at2"/>
<gene>
    <name evidence="5" type="ORF">E8A74_40745</name>
</gene>
<evidence type="ECO:0000259" key="4">
    <source>
        <dbReference type="PROSITE" id="PS51898"/>
    </source>
</evidence>
<dbReference type="PANTHER" id="PTHR30349:SF64">
    <property type="entry name" value="PROPHAGE INTEGRASE INTD-RELATED"/>
    <property type="match status" value="1"/>
</dbReference>
<dbReference type="InterPro" id="IPR002104">
    <property type="entry name" value="Integrase_catalytic"/>
</dbReference>
<evidence type="ECO:0000313" key="5">
    <source>
        <dbReference type="EMBL" id="TKC98599.1"/>
    </source>
</evidence>
<evidence type="ECO:0000256" key="3">
    <source>
        <dbReference type="ARBA" id="ARBA00023172"/>
    </source>
</evidence>
<dbReference type="CDD" id="cd00796">
    <property type="entry name" value="INT_Rci_Hp1_C"/>
    <property type="match status" value="1"/>
</dbReference>
<comment type="similarity">
    <text evidence="1">Belongs to the 'phage' integrase family.</text>
</comment>
<evidence type="ECO:0000313" key="6">
    <source>
        <dbReference type="Proteomes" id="UP000309215"/>
    </source>
</evidence>
<dbReference type="PROSITE" id="PS51898">
    <property type="entry name" value="TYR_RECOMBINASE"/>
    <property type="match status" value="1"/>
</dbReference>
<reference evidence="5 6" key="1">
    <citation type="submission" date="2019-04" db="EMBL/GenBank/DDBJ databases">
        <authorList>
            <person name="Li Y."/>
            <person name="Wang J."/>
        </authorList>
    </citation>
    <scope>NUCLEOTIDE SEQUENCE [LARGE SCALE GENOMIC DNA]</scope>
    <source>
        <strain evidence="5 6">DSM 14668</strain>
    </source>
</reference>
<keyword evidence="6" id="KW-1185">Reference proteome</keyword>
<name>A0A4V5PLB0_9BACT</name>
<protein>
    <submittedName>
        <fullName evidence="5">Site-specific integrase</fullName>
    </submittedName>
</protein>
<dbReference type="GO" id="GO:0003677">
    <property type="term" value="F:DNA binding"/>
    <property type="evidence" value="ECO:0007669"/>
    <property type="project" value="UniProtKB-KW"/>
</dbReference>
<keyword evidence="2" id="KW-0238">DNA-binding</keyword>
<feature type="domain" description="Tyr recombinase" evidence="4">
    <location>
        <begin position="187"/>
        <end position="367"/>
    </location>
</feature>
<evidence type="ECO:0000256" key="2">
    <source>
        <dbReference type="ARBA" id="ARBA00023125"/>
    </source>
</evidence>
<dbReference type="Gene3D" id="1.10.443.10">
    <property type="entry name" value="Intergrase catalytic core"/>
    <property type="match status" value="1"/>
</dbReference>
<dbReference type="Proteomes" id="UP000309215">
    <property type="component" value="Unassembled WGS sequence"/>
</dbReference>
<proteinExistence type="inferred from homology"/>
<dbReference type="EMBL" id="SSMQ01000066">
    <property type="protein sequence ID" value="TKC98599.1"/>
    <property type="molecule type" value="Genomic_DNA"/>
</dbReference>
<dbReference type="InterPro" id="IPR011010">
    <property type="entry name" value="DNA_brk_join_enz"/>
</dbReference>
<evidence type="ECO:0000256" key="1">
    <source>
        <dbReference type="ARBA" id="ARBA00008857"/>
    </source>
</evidence>
<dbReference type="GO" id="GO:0006310">
    <property type="term" value="P:DNA recombination"/>
    <property type="evidence" value="ECO:0007669"/>
    <property type="project" value="UniProtKB-KW"/>
</dbReference>
<comment type="caution">
    <text evidence="5">The sequence shown here is derived from an EMBL/GenBank/DDBJ whole genome shotgun (WGS) entry which is preliminary data.</text>
</comment>
<dbReference type="Pfam" id="PF00589">
    <property type="entry name" value="Phage_integrase"/>
    <property type="match status" value="1"/>
</dbReference>
<sequence>MTVRKKTRRGKLRWIIEIPYRDRRTGKRVRFRRDAQVQTSQAAHAEGRRLIAQLEELGYIPAVPGQQDEPAEPVAPPLASPHRFTFREAVELFRATKAITKLKRTTRRSYEVSFESELLPRFADMPAAEVDFVKVTKLDADLVKAGLEPSSRRNIQVALRSVLRCAVEAGQLAAMPKLPKLPKVGQKVVQPPSVEDVELVLGLAYPAARMALTLAADAGLRAGEIRGLRWMDVDLDAGLLIVRQTIYGGEVDTPKSGHERTIPLTARLARMLREAAAKPHEPTDPVSPSSKGTIWGESSLLHAFQRVLTKAKLPKSRLHDLRHFFVTRCFRIGADAPTVQALAGHQHLSVTQRYAHTNEVAKRGVIERLSLAS</sequence>
<organism evidence="5 6">
    <name type="scientific">Polyangium fumosum</name>
    <dbReference type="NCBI Taxonomy" id="889272"/>
    <lineage>
        <taxon>Bacteria</taxon>
        <taxon>Pseudomonadati</taxon>
        <taxon>Myxococcota</taxon>
        <taxon>Polyangia</taxon>
        <taxon>Polyangiales</taxon>
        <taxon>Polyangiaceae</taxon>
        <taxon>Polyangium</taxon>
    </lineage>
</organism>
<dbReference type="InterPro" id="IPR050090">
    <property type="entry name" value="Tyrosine_recombinase_XerCD"/>
</dbReference>
<keyword evidence="3" id="KW-0233">DNA recombination</keyword>
<dbReference type="InterPro" id="IPR013762">
    <property type="entry name" value="Integrase-like_cat_sf"/>
</dbReference>